<keyword evidence="5 9" id="KW-0223">Dioxygenase</keyword>
<dbReference type="PANTHER" id="PTHR23418">
    <property type="entry name" value="ACIREDUCTONE DIOXYGENASE"/>
    <property type="match status" value="1"/>
</dbReference>
<keyword evidence="6 9" id="KW-0560">Oxidoreductase</keyword>
<feature type="binding site" evidence="9">
    <location>
        <position position="97"/>
    </location>
    <ligand>
        <name>Ni(2+)</name>
        <dbReference type="ChEBI" id="CHEBI:49786"/>
    </ligand>
</feature>
<dbReference type="Proteomes" id="UP000501367">
    <property type="component" value="Chromosome"/>
</dbReference>
<dbReference type="EC" id="1.13.11.53" evidence="9"/>
<dbReference type="KEGG" id="pum:HGP31_10890"/>
<reference evidence="10 11" key="1">
    <citation type="submission" date="2020-04" db="EMBL/GenBank/DDBJ databases">
        <authorList>
            <person name="Yao Y."/>
            <person name="He Z."/>
        </authorList>
    </citation>
    <scope>NUCLEOTIDE SEQUENCE [LARGE SCALE GENOMIC DNA]</scope>
    <source>
        <strain evidence="10 11">CY-1</strain>
    </source>
</reference>
<evidence type="ECO:0000256" key="5">
    <source>
        <dbReference type="ARBA" id="ARBA00022964"/>
    </source>
</evidence>
<dbReference type="EMBL" id="CP051487">
    <property type="protein sequence ID" value="QJC78796.1"/>
    <property type="molecule type" value="Genomic_DNA"/>
</dbReference>
<comment type="subunit">
    <text evidence="9">Monomer.</text>
</comment>
<dbReference type="AlphaFoldDB" id="A0AAE6ZW94"/>
<dbReference type="InterPro" id="IPR014710">
    <property type="entry name" value="RmlC-like_jellyroll"/>
</dbReference>
<dbReference type="Gene3D" id="2.60.120.10">
    <property type="entry name" value="Jelly Rolls"/>
    <property type="match status" value="1"/>
</dbReference>
<evidence type="ECO:0000256" key="3">
    <source>
        <dbReference type="ARBA" id="ARBA00022605"/>
    </source>
</evidence>
<evidence type="ECO:0000256" key="2">
    <source>
        <dbReference type="ARBA" id="ARBA00022596"/>
    </source>
</evidence>
<evidence type="ECO:0000313" key="11">
    <source>
        <dbReference type="Proteomes" id="UP000501367"/>
    </source>
</evidence>
<comment type="caution">
    <text evidence="9">Lacks conserved residue(s) required for the propagation of feature annotation.</text>
</comment>
<dbReference type="InterPro" id="IPR011051">
    <property type="entry name" value="RmlC_Cupin_sf"/>
</dbReference>
<dbReference type="GO" id="GO:0010308">
    <property type="term" value="F:acireductone dioxygenase (Ni2+-requiring) activity"/>
    <property type="evidence" value="ECO:0007669"/>
    <property type="project" value="UniProtKB-UniRule"/>
</dbReference>
<gene>
    <name evidence="9" type="primary">mtnD</name>
    <name evidence="10" type="ORF">HGP31_10890</name>
</gene>
<comment type="cofactor">
    <cofactor evidence="9">
        <name>Fe(2+)</name>
        <dbReference type="ChEBI" id="CHEBI:29033"/>
    </cofactor>
    <text evidence="9">Binds 1 Fe(2+) cation per monomer.</text>
</comment>
<dbReference type="EC" id="1.13.11.54" evidence="9"/>
<keyword evidence="2 9" id="KW-0533">Nickel</keyword>
<dbReference type="GO" id="GO:0016151">
    <property type="term" value="F:nickel cation binding"/>
    <property type="evidence" value="ECO:0007669"/>
    <property type="project" value="UniProtKB-UniRule"/>
</dbReference>
<dbReference type="GeneID" id="72194086"/>
<comment type="catalytic activity">
    <reaction evidence="1 9">
        <text>1,2-dihydroxy-5-(methylsulfanyl)pent-1-en-3-one + O2 = 4-methylsulfanyl-2-oxobutanoate + formate + 2 H(+)</text>
        <dbReference type="Rhea" id="RHEA:24504"/>
        <dbReference type="ChEBI" id="CHEBI:15378"/>
        <dbReference type="ChEBI" id="CHEBI:15379"/>
        <dbReference type="ChEBI" id="CHEBI:15740"/>
        <dbReference type="ChEBI" id="CHEBI:16723"/>
        <dbReference type="ChEBI" id="CHEBI:49252"/>
        <dbReference type="EC" id="1.13.11.54"/>
    </reaction>
</comment>
<dbReference type="GO" id="GO:0019284">
    <property type="term" value="P:L-methionine salvage from S-adenosylmethionine"/>
    <property type="evidence" value="ECO:0007669"/>
    <property type="project" value="InterPro"/>
</dbReference>
<keyword evidence="8 9" id="KW-0486">Methionine biosynthesis</keyword>
<name>A0AAE6ZW94_9PSED</name>
<comment type="pathway">
    <text evidence="9">Amino-acid biosynthesis; L-methionine biosynthesis via salvage pathway; L-methionine from S-methyl-5-thio-alpha-D-ribose 1-phosphate: step 5/6.</text>
</comment>
<proteinExistence type="inferred from homology"/>
<feature type="site" description="May play a role in metal incorporation in vivo" evidence="9">
    <location>
        <position position="96"/>
    </location>
</feature>
<comment type="cofactor">
    <cofactor evidence="9">
        <name>Ni(2+)</name>
        <dbReference type="ChEBI" id="CHEBI:49786"/>
    </cofactor>
    <text evidence="9">Binds 1 nickel ion per monomer.</text>
</comment>
<feature type="binding site" evidence="9">
    <location>
        <position position="103"/>
    </location>
    <ligand>
        <name>Fe(2+)</name>
        <dbReference type="ChEBI" id="CHEBI:29033"/>
    </ligand>
</feature>
<keyword evidence="3 9" id="KW-0028">Amino-acid biosynthesis</keyword>
<evidence type="ECO:0000256" key="4">
    <source>
        <dbReference type="ARBA" id="ARBA00022723"/>
    </source>
</evidence>
<dbReference type="GO" id="GO:0005506">
    <property type="term" value="F:iron ion binding"/>
    <property type="evidence" value="ECO:0007669"/>
    <property type="project" value="UniProtKB-UniRule"/>
</dbReference>
<dbReference type="SUPFAM" id="SSF51182">
    <property type="entry name" value="RmlC-like cupins"/>
    <property type="match status" value="1"/>
</dbReference>
<evidence type="ECO:0000256" key="6">
    <source>
        <dbReference type="ARBA" id="ARBA00023002"/>
    </source>
</evidence>
<evidence type="ECO:0000256" key="1">
    <source>
        <dbReference type="ARBA" id="ARBA00000428"/>
    </source>
</evidence>
<feature type="binding site" evidence="9">
    <location>
        <position position="103"/>
    </location>
    <ligand>
        <name>Ni(2+)</name>
        <dbReference type="ChEBI" id="CHEBI:49786"/>
    </ligand>
</feature>
<comment type="similarity">
    <text evidence="9">Belongs to the acireductone dioxygenase (ARD) family.</text>
</comment>
<dbReference type="Pfam" id="PF03079">
    <property type="entry name" value="ARD"/>
    <property type="match status" value="1"/>
</dbReference>
<accession>A0AAE6ZW94</accession>
<organism evidence="10 11">
    <name type="scientific">Pseudomonas umsongensis</name>
    <dbReference type="NCBI Taxonomy" id="198618"/>
    <lineage>
        <taxon>Bacteria</taxon>
        <taxon>Pseudomonadati</taxon>
        <taxon>Pseudomonadota</taxon>
        <taxon>Gammaproteobacteria</taxon>
        <taxon>Pseudomonadales</taxon>
        <taxon>Pseudomonadaceae</taxon>
        <taxon>Pseudomonas</taxon>
    </lineage>
</organism>
<dbReference type="PANTHER" id="PTHR23418:SF0">
    <property type="entry name" value="ACIREDUCTONE DIOXYGENASE"/>
    <property type="match status" value="1"/>
</dbReference>
<dbReference type="CDD" id="cd02232">
    <property type="entry name" value="cupin_ARD"/>
    <property type="match status" value="1"/>
</dbReference>
<evidence type="ECO:0000256" key="7">
    <source>
        <dbReference type="ARBA" id="ARBA00023004"/>
    </source>
</evidence>
<feature type="binding site" evidence="9">
    <location>
        <position position="97"/>
    </location>
    <ligand>
        <name>Fe(2+)</name>
        <dbReference type="ChEBI" id="CHEBI:29033"/>
    </ligand>
</feature>
<dbReference type="GO" id="GO:0010309">
    <property type="term" value="F:acireductone dioxygenase [iron(II)-requiring] activity"/>
    <property type="evidence" value="ECO:0007669"/>
    <property type="project" value="UniProtKB-UniRule"/>
</dbReference>
<evidence type="ECO:0000256" key="9">
    <source>
        <dbReference type="HAMAP-Rule" id="MF_01682"/>
    </source>
</evidence>
<comment type="function">
    <text evidence="9">Catalyzes 2 different reactions between oxygene and the acireductone 1,2-dihydroxy-3-keto-5-methylthiopentene (DHK-MTPene) depending upon the metal bound in the active site. Fe-containing acireductone dioxygenase (Fe-ARD) produces formate and 2-keto-4-methylthiobutyrate (KMTB), the alpha-ketoacid precursor of methionine in the methionine recycle pathway. Ni-containing acireductone dioxygenase (Ni-ARD) produces methylthiopropionate, carbon monoxide and formate, and does not lie on the methionine recycle pathway.</text>
</comment>
<dbReference type="InterPro" id="IPR023956">
    <property type="entry name" value="ARD_bac"/>
</dbReference>
<keyword evidence="7 9" id="KW-0408">Iron</keyword>
<dbReference type="InterPro" id="IPR004313">
    <property type="entry name" value="ARD"/>
</dbReference>
<keyword evidence="4 9" id="KW-0479">Metal-binding</keyword>
<comment type="catalytic activity">
    <reaction evidence="9">
        <text>1,2-dihydroxy-5-(methylsulfanyl)pent-1-en-3-one + O2 = 3-(methylsulfanyl)propanoate + CO + formate + 2 H(+)</text>
        <dbReference type="Rhea" id="RHEA:14161"/>
        <dbReference type="ChEBI" id="CHEBI:15378"/>
        <dbReference type="ChEBI" id="CHEBI:15379"/>
        <dbReference type="ChEBI" id="CHEBI:15740"/>
        <dbReference type="ChEBI" id="CHEBI:17245"/>
        <dbReference type="ChEBI" id="CHEBI:49016"/>
        <dbReference type="ChEBI" id="CHEBI:49252"/>
        <dbReference type="EC" id="1.13.11.53"/>
    </reaction>
</comment>
<dbReference type="HAMAP" id="MF_01682">
    <property type="entry name" value="Salvage_MtnD"/>
    <property type="match status" value="1"/>
</dbReference>
<evidence type="ECO:0000256" key="8">
    <source>
        <dbReference type="ARBA" id="ARBA00023167"/>
    </source>
</evidence>
<sequence length="180" mass="20045">MSSLSVYHVSSPDVPNKVLTHFEDIASTLAEQGVRFDHWQATAKIRPGASHEDVISACQAPIDTLMTQHGLRAIDVISLDRDHPQKESIRASFFAEHRQDETEVMLFSAGSALLSVYIDDYVYAVLCEKGDLIVLPAGTRQWLDIGEQPYVVAIRLSSSQPWVANFTDVDNAGRFPRMDD</sequence>
<dbReference type="GO" id="GO:0019509">
    <property type="term" value="P:L-methionine salvage from methylthioadenosine"/>
    <property type="evidence" value="ECO:0007669"/>
    <property type="project" value="UniProtKB-UniRule"/>
</dbReference>
<evidence type="ECO:0000313" key="10">
    <source>
        <dbReference type="EMBL" id="QJC78796.1"/>
    </source>
</evidence>
<dbReference type="RefSeq" id="WP_020800041.1">
    <property type="nucleotide sequence ID" value="NZ_CP051487.1"/>
</dbReference>
<protein>
    <recommendedName>
        <fullName evidence="9">Acireductone dioxygenase</fullName>
    </recommendedName>
    <alternativeName>
        <fullName evidence="9">1,2-dihydroxy-3-keto-5-methylthiopentene dioxygenase</fullName>
        <shortName evidence="9">DHK-MTPene dioxygenase</shortName>
    </alternativeName>
    <alternativeName>
        <fullName evidence="9">Acireductone dioxygenase (Fe(2+)-requiring)</fullName>
        <shortName evidence="9">ARD'</shortName>
        <shortName evidence="9">Fe-ARD</shortName>
        <ecNumber evidence="9">1.13.11.54</ecNumber>
    </alternativeName>
    <alternativeName>
        <fullName evidence="9">Acireductone dioxygenase (Ni(2+)-requiring)</fullName>
        <shortName evidence="9">ARD</shortName>
        <shortName evidence="9">Ni-ARD</shortName>
        <ecNumber evidence="9">1.13.11.53</ecNumber>
    </alternativeName>
</protein>